<reference evidence="1 2" key="1">
    <citation type="submission" date="2017-05" db="EMBL/GenBank/DDBJ databases">
        <title>Biotechnological potential of actinobacteria isolated from South African environments.</title>
        <authorList>
            <person name="Le Roes-Hill M."/>
            <person name="Prins A."/>
            <person name="Durrell K.A."/>
        </authorList>
    </citation>
    <scope>NUCLEOTIDE SEQUENCE [LARGE SCALE GENOMIC DNA]</scope>
    <source>
        <strain evidence="1">M26</strain>
    </source>
</reference>
<dbReference type="RefSeq" id="WP_086570419.1">
    <property type="nucleotide sequence ID" value="NZ_NGFP01000031.1"/>
</dbReference>
<accession>A0A243RS05</accession>
<keyword evidence="2" id="KW-1185">Reference proteome</keyword>
<evidence type="ECO:0008006" key="3">
    <source>
        <dbReference type="Google" id="ProtNLM"/>
    </source>
</evidence>
<dbReference type="AlphaFoldDB" id="A0A243RS05"/>
<gene>
    <name evidence="1" type="ORF">CA984_09660</name>
</gene>
<dbReference type="SUPFAM" id="SSF56349">
    <property type="entry name" value="DNA breaking-rejoining enzymes"/>
    <property type="match status" value="1"/>
</dbReference>
<name>A0A243RS05_9ACTN</name>
<comment type="caution">
    <text evidence="1">The sequence shown here is derived from an EMBL/GenBank/DDBJ whole genome shotgun (WGS) entry which is preliminary data.</text>
</comment>
<dbReference type="EMBL" id="NGFP01000031">
    <property type="protein sequence ID" value="OUC97781.1"/>
    <property type="molecule type" value="Genomic_DNA"/>
</dbReference>
<evidence type="ECO:0000313" key="1">
    <source>
        <dbReference type="EMBL" id="OUC97781.1"/>
    </source>
</evidence>
<organism evidence="1 2">
    <name type="scientific">Streptosporangium minutum</name>
    <dbReference type="NCBI Taxonomy" id="569862"/>
    <lineage>
        <taxon>Bacteria</taxon>
        <taxon>Bacillati</taxon>
        <taxon>Actinomycetota</taxon>
        <taxon>Actinomycetes</taxon>
        <taxon>Streptosporangiales</taxon>
        <taxon>Streptosporangiaceae</taxon>
        <taxon>Streptosporangium</taxon>
    </lineage>
</organism>
<dbReference type="GO" id="GO:0003677">
    <property type="term" value="F:DNA binding"/>
    <property type="evidence" value="ECO:0007669"/>
    <property type="project" value="InterPro"/>
</dbReference>
<sequence length="82" mass="9101">METDDVRWSRGAVHSAADLGDMRFHDLRHTCVPLPLNLGVPPQVVRDIIGDNRIAPRLLPGQGRTTITQAVPVQSAFPWSYN</sequence>
<evidence type="ECO:0000313" key="2">
    <source>
        <dbReference type="Proteomes" id="UP000194761"/>
    </source>
</evidence>
<proteinExistence type="predicted"/>
<protein>
    <recommendedName>
        <fullName evidence="3">Tyr recombinase domain-containing protein</fullName>
    </recommendedName>
</protein>
<dbReference type="InterPro" id="IPR011010">
    <property type="entry name" value="DNA_brk_join_enz"/>
</dbReference>
<dbReference type="Proteomes" id="UP000194761">
    <property type="component" value="Unassembled WGS sequence"/>
</dbReference>